<dbReference type="EMBL" id="RCHU02000007">
    <property type="protein sequence ID" value="KAL3583559.1"/>
    <property type="molecule type" value="Genomic_DNA"/>
</dbReference>
<organism evidence="1 2">
    <name type="scientific">Populus alba</name>
    <name type="common">White poplar</name>
    <dbReference type="NCBI Taxonomy" id="43335"/>
    <lineage>
        <taxon>Eukaryota</taxon>
        <taxon>Viridiplantae</taxon>
        <taxon>Streptophyta</taxon>
        <taxon>Embryophyta</taxon>
        <taxon>Tracheophyta</taxon>
        <taxon>Spermatophyta</taxon>
        <taxon>Magnoliopsida</taxon>
        <taxon>eudicotyledons</taxon>
        <taxon>Gunneridae</taxon>
        <taxon>Pentapetalae</taxon>
        <taxon>rosids</taxon>
        <taxon>fabids</taxon>
        <taxon>Malpighiales</taxon>
        <taxon>Salicaceae</taxon>
        <taxon>Saliceae</taxon>
        <taxon>Populus</taxon>
    </lineage>
</organism>
<evidence type="ECO:0000313" key="1">
    <source>
        <dbReference type="EMBL" id="KAL3583559.1"/>
    </source>
</evidence>
<name>A0ACC4BY04_POPAL</name>
<reference evidence="1 2" key="1">
    <citation type="journal article" date="2024" name="Plant Biotechnol. J.">
        <title>Genome and CRISPR/Cas9 system of a widespread forest tree (Populus alba) in the world.</title>
        <authorList>
            <person name="Liu Y.J."/>
            <person name="Jiang P.F."/>
            <person name="Han X.M."/>
            <person name="Li X.Y."/>
            <person name="Wang H.M."/>
            <person name="Wang Y.J."/>
            <person name="Wang X.X."/>
            <person name="Zeng Q.Y."/>
        </authorList>
    </citation>
    <scope>NUCLEOTIDE SEQUENCE [LARGE SCALE GENOMIC DNA]</scope>
    <source>
        <strain evidence="2">cv. PAL-ZL1</strain>
    </source>
</reference>
<sequence length="1088" mass="123068">MDSDTLTEPMDFKVSELINEVQIEHSPSFTKLVNDTVSSIQNSIDKIPNNLVVTGQEAAGFVRDVGADKVEFKFKKPKSIAIGGSYSIKCVVKPDVSVDLFIQLPKECFHEKDYLNHRYHAKRFVYLCVINKFLKSDSSFEKVEWSTLQNEARKPVLLVYPADKLAEVPGFFVRIIPTAKSLFNAAKLDLKRNNVRALNQGGTALPTPRYNSSILEDMCLEDNTEFLKKTFLGQKALGEALVLLKVWARQRDSIHSHDGLNGYLIAIILSYLVAYEKVNSSMRPLQIFRVTLDFIANSKLWTRGLFLQKQGEVKILKEDRMVYKESFPVVIFDSTTHINLTFRIKDSGFSELQDEAALTLQCFGKSGDSAFEDIFMTKIDFPAKYDYCVRLSLKGNSEFYSSGYCLDEECWRLYEKKVHGLLSQGLSDRAKSIRVIWRNIPSGCSLENGLSTLDGEPLLAGISLSSLDKTFRVVDIGPDAENKEEAARFRKFWGEKAELRRFKDGKIAESTVWESEQWMKHLILKRIVEYTLLRHLSISKTSIEQTVDQLDFSLLHGVEDPMSFSSSLLGAFDVLSKRLRLIEDIPLKVSSVQPLDPAFRFTSVFPPVPHPLASERGSIPRPHKLTSSCIQPLEVMIQLEGSGNWPMDDVAIEKTKSAFLLKIGESLENSWGMTCTATEDDVDVFLSGYAFRLKVLHERGLSLVKRETGSDQGKQVSSADQKLFVRSQHSSMINGLQGVFPIYGPVVRLAKRWVASHMFSACLSEEAIELLVAHLFVKPLPFTAPCSRITGFLRFLRLLAEYDWTFSPLIIDINSDFNPSDKKEIYDKFMLTRKGYEESSQNISPAMFLATSYDKASEAWTRLSPNVLELKRLVAYARSSANLLTRLVFQDQTESYRWECLFCTPLTNYDAVILLHGDRLPYPQRLLFPSKLNHGRLVARGNASKAFQPFMLPGDLRGSLDKLKNKLLVDFDPLRCYIADLEKECNTLKMWYDSLGGDAIGLTWERSCSKKRDREEASDEASGDEDPIDVLKAVGEADYCLVDGHGKSFQFHQLVRENPFYGLCGFHEVLLPQTDVLSPSHAVEEAGF</sequence>
<accession>A0ACC4BY04</accession>
<comment type="caution">
    <text evidence="1">The sequence shown here is derived from an EMBL/GenBank/DDBJ whole genome shotgun (WGS) entry which is preliminary data.</text>
</comment>
<protein>
    <submittedName>
        <fullName evidence="1">Uncharacterized protein</fullName>
    </submittedName>
</protein>
<keyword evidence="2" id="KW-1185">Reference proteome</keyword>
<dbReference type="Proteomes" id="UP000309997">
    <property type="component" value="Unassembled WGS sequence"/>
</dbReference>
<gene>
    <name evidence="1" type="ORF">D5086_014620</name>
</gene>
<proteinExistence type="predicted"/>
<evidence type="ECO:0000313" key="2">
    <source>
        <dbReference type="Proteomes" id="UP000309997"/>
    </source>
</evidence>